<evidence type="ECO:0000256" key="1">
    <source>
        <dbReference type="ARBA" id="ARBA00023015"/>
    </source>
</evidence>
<evidence type="ECO:0000313" key="7">
    <source>
        <dbReference type="Proteomes" id="UP000663421"/>
    </source>
</evidence>
<reference evidence="6 7" key="1">
    <citation type="submission" date="2020-11" db="EMBL/GenBank/DDBJ databases">
        <title>Complete genome sequence unveiled secondary metabolic potentials in Streptomyces solisilvae HNM0141.</title>
        <authorList>
            <person name="Huang X."/>
        </authorList>
    </citation>
    <scope>NUCLEOTIDE SEQUENCE [LARGE SCALE GENOMIC DNA]</scope>
    <source>
        <strain evidence="6 7">HNM0141</strain>
    </source>
</reference>
<keyword evidence="3" id="KW-0804">Transcription</keyword>
<evidence type="ECO:0000256" key="3">
    <source>
        <dbReference type="ARBA" id="ARBA00023163"/>
    </source>
</evidence>
<dbReference type="Gene3D" id="1.10.10.60">
    <property type="entry name" value="Homeodomain-like"/>
    <property type="match status" value="1"/>
</dbReference>
<dbReference type="PANTHER" id="PTHR30055:SF148">
    <property type="entry name" value="TETR-FAMILY TRANSCRIPTIONAL REGULATOR"/>
    <property type="match status" value="1"/>
</dbReference>
<dbReference type="InterPro" id="IPR009057">
    <property type="entry name" value="Homeodomain-like_sf"/>
</dbReference>
<dbReference type="EMBL" id="CP065050">
    <property type="protein sequence ID" value="QPI61147.1"/>
    <property type="molecule type" value="Genomic_DNA"/>
</dbReference>
<evidence type="ECO:0000256" key="2">
    <source>
        <dbReference type="ARBA" id="ARBA00023125"/>
    </source>
</evidence>
<accession>A0ABX6WIG9</accession>
<sequence>MTEANVRRRVNGRSARVRRSVIESTLGLLREGGIDQVTVAEVASRAGVHETSIYRRWGSRERLLIDAILDLSEANLSVPDSGSLREDLTILATELCGYMSTPLGLAVAQLLSWPAKDPAVTEMQTEIWRDRIASAAKVVEQAIDRGEAPRNTDPRFIIELLVAPIHWRVLVLNEQLEPDLPAKLAQAVMDGVQPPR</sequence>
<dbReference type="InterPro" id="IPR036271">
    <property type="entry name" value="Tet_transcr_reg_TetR-rel_C_sf"/>
</dbReference>
<organism evidence="6 7">
    <name type="scientific">Streptomyces malaysiensis</name>
    <dbReference type="NCBI Taxonomy" id="92644"/>
    <lineage>
        <taxon>Bacteria</taxon>
        <taxon>Bacillati</taxon>
        <taxon>Actinomycetota</taxon>
        <taxon>Actinomycetes</taxon>
        <taxon>Kitasatosporales</taxon>
        <taxon>Streptomycetaceae</taxon>
        <taxon>Streptomyces</taxon>
        <taxon>Streptomyces violaceusniger group</taxon>
    </lineage>
</organism>
<dbReference type="PANTHER" id="PTHR30055">
    <property type="entry name" value="HTH-TYPE TRANSCRIPTIONAL REGULATOR RUTR"/>
    <property type="match status" value="1"/>
</dbReference>
<dbReference type="InterPro" id="IPR050109">
    <property type="entry name" value="HTH-type_TetR-like_transc_reg"/>
</dbReference>
<keyword evidence="2 4" id="KW-0238">DNA-binding</keyword>
<gene>
    <name evidence="6" type="ORF">I1A49_45125</name>
</gene>
<dbReference type="Pfam" id="PF16859">
    <property type="entry name" value="TetR_C_11"/>
    <property type="match status" value="1"/>
</dbReference>
<dbReference type="PROSITE" id="PS50977">
    <property type="entry name" value="HTH_TETR_2"/>
    <property type="match status" value="1"/>
</dbReference>
<evidence type="ECO:0000313" key="6">
    <source>
        <dbReference type="EMBL" id="QPI61147.1"/>
    </source>
</evidence>
<feature type="DNA-binding region" description="H-T-H motif" evidence="4">
    <location>
        <begin position="38"/>
        <end position="57"/>
    </location>
</feature>
<keyword evidence="7" id="KW-1185">Reference proteome</keyword>
<dbReference type="PRINTS" id="PR00455">
    <property type="entry name" value="HTHTETR"/>
</dbReference>
<dbReference type="InterPro" id="IPR011075">
    <property type="entry name" value="TetR_C"/>
</dbReference>
<evidence type="ECO:0000256" key="4">
    <source>
        <dbReference type="PROSITE-ProRule" id="PRU00335"/>
    </source>
</evidence>
<dbReference type="SUPFAM" id="SSF48498">
    <property type="entry name" value="Tetracyclin repressor-like, C-terminal domain"/>
    <property type="match status" value="1"/>
</dbReference>
<dbReference type="Proteomes" id="UP000663421">
    <property type="component" value="Chromosome"/>
</dbReference>
<name>A0ABX6WIG9_STRMQ</name>
<dbReference type="InterPro" id="IPR001647">
    <property type="entry name" value="HTH_TetR"/>
</dbReference>
<dbReference type="Gene3D" id="1.10.357.10">
    <property type="entry name" value="Tetracycline Repressor, domain 2"/>
    <property type="match status" value="1"/>
</dbReference>
<keyword evidence="1" id="KW-0805">Transcription regulation</keyword>
<feature type="domain" description="HTH tetR-type" evidence="5">
    <location>
        <begin position="15"/>
        <end position="75"/>
    </location>
</feature>
<proteinExistence type="predicted"/>
<evidence type="ECO:0000259" key="5">
    <source>
        <dbReference type="PROSITE" id="PS50977"/>
    </source>
</evidence>
<dbReference type="Pfam" id="PF00440">
    <property type="entry name" value="TetR_N"/>
    <property type="match status" value="1"/>
</dbReference>
<protein>
    <submittedName>
        <fullName evidence="6">TetR/AcrR family transcriptional regulator</fullName>
    </submittedName>
</protein>
<dbReference type="SUPFAM" id="SSF46689">
    <property type="entry name" value="Homeodomain-like"/>
    <property type="match status" value="1"/>
</dbReference>